<comment type="caution">
    <text evidence="2">The sequence shown here is derived from an EMBL/GenBank/DDBJ whole genome shotgun (WGS) entry which is preliminary data.</text>
</comment>
<feature type="non-terminal residue" evidence="2">
    <location>
        <position position="474"/>
    </location>
</feature>
<sequence>QQMQQQQPGTSRSTQQNPFGVSMQQVAAPGNGTKVELTIEQMKDYLRRQGALFYNGAVPPGYIPKINALTDPETIAHFASACQHSQRLQQQRQMRQARAAPQQPPAAAAAAAQAVPTLAAMLTDDAAAPAHDPGDAPGPSTAPAKWKPASARTGFRCKLCVPSDKLAGTARVQFDNAEEALDELRIPQGTLRRHVLRSFWTEDEADPSVFVCKEHVEPGANAMKTGTACSDAEHCGQWYLDDDKKMHENHQNKEMRFCCRECFIPLNFSELSVIKHMRNKHGFVIPTAMRIACPLKGDNRQPCYHVLTSIDNYREHLQHEHAQYLRFACYAEGFPNHICGLQFMTYDAKMLHGAQVDAEKRPNANLTSESVCCPLCGSCNLWEAEIEGQVVSHFTLHALEWTTMCRFDYNEVRRGPDAFHHYLDDHYANRLVEQKPAGCKACPALPPDQREPINTKAHADSHLIVGLSVEKEKT</sequence>
<feature type="compositionally biased region" description="Low complexity" evidence="1">
    <location>
        <begin position="127"/>
        <end position="139"/>
    </location>
</feature>
<evidence type="ECO:0000256" key="1">
    <source>
        <dbReference type="SAM" id="MobiDB-lite"/>
    </source>
</evidence>
<keyword evidence="3" id="KW-1185">Reference proteome</keyword>
<protein>
    <recommendedName>
        <fullName evidence="4">C2H2-type domain-containing protein</fullName>
    </recommendedName>
</protein>
<proteinExistence type="predicted"/>
<feature type="non-terminal residue" evidence="2">
    <location>
        <position position="1"/>
    </location>
</feature>
<gene>
    <name evidence="2" type="ORF">PENTCL1PPCAC_29289</name>
</gene>
<dbReference type="AlphaFoldDB" id="A0AAV5UJA0"/>
<organism evidence="2 3">
    <name type="scientific">Pristionchus entomophagus</name>
    <dbReference type="NCBI Taxonomy" id="358040"/>
    <lineage>
        <taxon>Eukaryota</taxon>
        <taxon>Metazoa</taxon>
        <taxon>Ecdysozoa</taxon>
        <taxon>Nematoda</taxon>
        <taxon>Chromadorea</taxon>
        <taxon>Rhabditida</taxon>
        <taxon>Rhabditina</taxon>
        <taxon>Diplogasteromorpha</taxon>
        <taxon>Diplogasteroidea</taxon>
        <taxon>Neodiplogasteridae</taxon>
        <taxon>Pristionchus</taxon>
    </lineage>
</organism>
<evidence type="ECO:0000313" key="3">
    <source>
        <dbReference type="Proteomes" id="UP001432027"/>
    </source>
</evidence>
<reference evidence="2" key="1">
    <citation type="submission" date="2023-10" db="EMBL/GenBank/DDBJ databases">
        <title>Genome assembly of Pristionchus species.</title>
        <authorList>
            <person name="Yoshida K."/>
            <person name="Sommer R.J."/>
        </authorList>
    </citation>
    <scope>NUCLEOTIDE SEQUENCE</scope>
    <source>
        <strain evidence="2">RS0144</strain>
    </source>
</reference>
<evidence type="ECO:0008006" key="4">
    <source>
        <dbReference type="Google" id="ProtNLM"/>
    </source>
</evidence>
<evidence type="ECO:0000313" key="2">
    <source>
        <dbReference type="EMBL" id="GMT07115.1"/>
    </source>
</evidence>
<feature type="compositionally biased region" description="Polar residues" evidence="1">
    <location>
        <begin position="1"/>
        <end position="25"/>
    </location>
</feature>
<accession>A0AAV5UJA0</accession>
<dbReference type="Proteomes" id="UP001432027">
    <property type="component" value="Unassembled WGS sequence"/>
</dbReference>
<name>A0AAV5UJA0_9BILA</name>
<feature type="region of interest" description="Disordered" evidence="1">
    <location>
        <begin position="127"/>
        <end position="147"/>
    </location>
</feature>
<dbReference type="EMBL" id="BTSX01000006">
    <property type="protein sequence ID" value="GMT07115.1"/>
    <property type="molecule type" value="Genomic_DNA"/>
</dbReference>
<feature type="region of interest" description="Disordered" evidence="1">
    <location>
        <begin position="1"/>
        <end position="31"/>
    </location>
</feature>